<comment type="caution">
    <text evidence="1">The sequence shown here is derived from an EMBL/GenBank/DDBJ whole genome shotgun (WGS) entry which is preliminary data.</text>
</comment>
<sequence>GIPRDSFMVWLALKEKLSTCVRMRQGVSSKSVYFLESEMRRSPLFSLSLHLHNMDDPCGKASWLQGYSRLARHSFTAAAPNLSPYH</sequence>
<gene>
    <name evidence="1" type="ORF">HID58_085959</name>
</gene>
<dbReference type="EMBL" id="JAGKQM010000019">
    <property type="protein sequence ID" value="KAH0857698.1"/>
    <property type="molecule type" value="Genomic_DNA"/>
</dbReference>
<feature type="non-terminal residue" evidence="1">
    <location>
        <position position="1"/>
    </location>
</feature>
<keyword evidence="2" id="KW-1185">Reference proteome</keyword>
<dbReference type="Proteomes" id="UP000824890">
    <property type="component" value="Unassembled WGS sequence"/>
</dbReference>
<evidence type="ECO:0000313" key="1">
    <source>
        <dbReference type="EMBL" id="KAH0857698.1"/>
    </source>
</evidence>
<reference evidence="1 2" key="1">
    <citation type="submission" date="2021-05" db="EMBL/GenBank/DDBJ databases">
        <title>Genome Assembly of Synthetic Allotetraploid Brassica napus Reveals Homoeologous Exchanges between Subgenomes.</title>
        <authorList>
            <person name="Davis J.T."/>
        </authorList>
    </citation>
    <scope>NUCLEOTIDE SEQUENCE [LARGE SCALE GENOMIC DNA]</scope>
    <source>
        <strain evidence="2">cv. Da-Ae</strain>
        <tissue evidence="1">Seedling</tissue>
    </source>
</reference>
<accession>A0ABQ7XRL3</accession>
<name>A0ABQ7XRL3_BRANA</name>
<protein>
    <submittedName>
        <fullName evidence="1">Uncharacterized protein</fullName>
    </submittedName>
</protein>
<proteinExistence type="predicted"/>
<organism evidence="1 2">
    <name type="scientific">Brassica napus</name>
    <name type="common">Rape</name>
    <dbReference type="NCBI Taxonomy" id="3708"/>
    <lineage>
        <taxon>Eukaryota</taxon>
        <taxon>Viridiplantae</taxon>
        <taxon>Streptophyta</taxon>
        <taxon>Embryophyta</taxon>
        <taxon>Tracheophyta</taxon>
        <taxon>Spermatophyta</taxon>
        <taxon>Magnoliopsida</taxon>
        <taxon>eudicotyledons</taxon>
        <taxon>Gunneridae</taxon>
        <taxon>Pentapetalae</taxon>
        <taxon>rosids</taxon>
        <taxon>malvids</taxon>
        <taxon>Brassicales</taxon>
        <taxon>Brassicaceae</taxon>
        <taxon>Brassiceae</taxon>
        <taxon>Brassica</taxon>
    </lineage>
</organism>
<evidence type="ECO:0000313" key="2">
    <source>
        <dbReference type="Proteomes" id="UP000824890"/>
    </source>
</evidence>